<keyword evidence="3" id="KW-1185">Reference proteome</keyword>
<feature type="region of interest" description="Disordered" evidence="1">
    <location>
        <begin position="44"/>
        <end position="102"/>
    </location>
</feature>
<sequence length="138" mass="14807">MEPPTVRAYGKDLVAAVERGDVPVSLVDRVLYRVLRQKCELGLLDPDWSPWAPALGGDTRPARGSVGSGPPPRRSRPTRLAPSRPPGSPGASRKPPAGPVAAVSVVGTHGGRLRHACALIRRWRPLERHTRCCSTRSG</sequence>
<name>A0A370B326_9ACTN</name>
<feature type="compositionally biased region" description="Low complexity" evidence="1">
    <location>
        <begin position="89"/>
        <end position="102"/>
    </location>
</feature>
<accession>A0A370B326</accession>
<organism evidence="2 3">
    <name type="scientific">Streptomyces corynorhini</name>
    <dbReference type="NCBI Taxonomy" id="2282652"/>
    <lineage>
        <taxon>Bacteria</taxon>
        <taxon>Bacillati</taxon>
        <taxon>Actinomycetota</taxon>
        <taxon>Actinomycetes</taxon>
        <taxon>Kitasatosporales</taxon>
        <taxon>Streptomycetaceae</taxon>
        <taxon>Streptomyces</taxon>
    </lineage>
</organism>
<dbReference type="AlphaFoldDB" id="A0A370B326"/>
<evidence type="ECO:0000313" key="3">
    <source>
        <dbReference type="Proteomes" id="UP000253741"/>
    </source>
</evidence>
<gene>
    <name evidence="2" type="ORF">DVH02_21205</name>
</gene>
<evidence type="ECO:0000256" key="1">
    <source>
        <dbReference type="SAM" id="MobiDB-lite"/>
    </source>
</evidence>
<evidence type="ECO:0000313" key="2">
    <source>
        <dbReference type="EMBL" id="RDG36230.1"/>
    </source>
</evidence>
<protein>
    <submittedName>
        <fullName evidence="2">Uncharacterized protein</fullName>
    </submittedName>
</protein>
<dbReference type="EMBL" id="QQNA01000170">
    <property type="protein sequence ID" value="RDG36230.1"/>
    <property type="molecule type" value="Genomic_DNA"/>
</dbReference>
<dbReference type="Proteomes" id="UP000253741">
    <property type="component" value="Unassembled WGS sequence"/>
</dbReference>
<proteinExistence type="predicted"/>
<comment type="caution">
    <text evidence="2">The sequence shown here is derived from an EMBL/GenBank/DDBJ whole genome shotgun (WGS) entry which is preliminary data.</text>
</comment>
<reference evidence="2 3" key="1">
    <citation type="submission" date="2018-07" db="EMBL/GenBank/DDBJ databases">
        <title>Streptomyces species from bats.</title>
        <authorList>
            <person name="Dunlap C."/>
        </authorList>
    </citation>
    <scope>NUCLEOTIDE SEQUENCE [LARGE SCALE GENOMIC DNA]</scope>
    <source>
        <strain evidence="2 3">AC230</strain>
    </source>
</reference>